<sequence length="153" mass="16713">MAGRKKAAEQAVAPPDYVLGEQIGHLLRKAYQRHTAIFQQTMGEDGLTAVQFAVMVTIHEAGTVALTRISQLTAIDLATLRGIVARLGERDLVVVEHNASDRRQRLASLTKQGEELVKRDLPVAARITELTLVPLDVCERIAAIQVLKKLAGE</sequence>
<dbReference type="PROSITE" id="PS50995">
    <property type="entry name" value="HTH_MARR_2"/>
    <property type="match status" value="1"/>
</dbReference>
<dbReference type="RefSeq" id="WP_182987827.1">
    <property type="nucleotide sequence ID" value="NZ_JABEQD010000024.1"/>
</dbReference>
<dbReference type="PANTHER" id="PTHR33164">
    <property type="entry name" value="TRANSCRIPTIONAL REGULATOR, MARR FAMILY"/>
    <property type="match status" value="1"/>
</dbReference>
<dbReference type="EMBL" id="JABEQD010000024">
    <property type="protein sequence ID" value="MBB2170386.1"/>
    <property type="molecule type" value="Genomic_DNA"/>
</dbReference>
<dbReference type="GO" id="GO:0006950">
    <property type="term" value="P:response to stress"/>
    <property type="evidence" value="ECO:0007669"/>
    <property type="project" value="TreeGrafter"/>
</dbReference>
<evidence type="ECO:0000259" key="1">
    <source>
        <dbReference type="PROSITE" id="PS50995"/>
    </source>
</evidence>
<dbReference type="InterPro" id="IPR000835">
    <property type="entry name" value="HTH_MarR-typ"/>
</dbReference>
<feature type="domain" description="HTH marR-type" evidence="1">
    <location>
        <begin position="20"/>
        <end position="152"/>
    </location>
</feature>
<evidence type="ECO:0000313" key="2">
    <source>
        <dbReference type="EMBL" id="MBB2170386.1"/>
    </source>
</evidence>
<keyword evidence="3" id="KW-1185">Reference proteome</keyword>
<proteinExistence type="predicted"/>
<dbReference type="InterPro" id="IPR036390">
    <property type="entry name" value="WH_DNA-bd_sf"/>
</dbReference>
<organism evidence="2 3">
    <name type="scientific">Gluconacetobacter aggeris</name>
    <dbReference type="NCBI Taxonomy" id="1286186"/>
    <lineage>
        <taxon>Bacteria</taxon>
        <taxon>Pseudomonadati</taxon>
        <taxon>Pseudomonadota</taxon>
        <taxon>Alphaproteobacteria</taxon>
        <taxon>Acetobacterales</taxon>
        <taxon>Acetobacteraceae</taxon>
        <taxon>Gluconacetobacter</taxon>
    </lineage>
</organism>
<dbReference type="InterPro" id="IPR039422">
    <property type="entry name" value="MarR/SlyA-like"/>
</dbReference>
<gene>
    <name evidence="2" type="ORF">HLH36_18920</name>
</gene>
<protein>
    <submittedName>
        <fullName evidence="2">MarR family transcriptional regulator</fullName>
    </submittedName>
</protein>
<dbReference type="Gene3D" id="1.10.10.10">
    <property type="entry name" value="Winged helix-like DNA-binding domain superfamily/Winged helix DNA-binding domain"/>
    <property type="match status" value="1"/>
</dbReference>
<evidence type="ECO:0000313" key="3">
    <source>
        <dbReference type="Proteomes" id="UP000559860"/>
    </source>
</evidence>
<dbReference type="Pfam" id="PF01047">
    <property type="entry name" value="MarR"/>
    <property type="match status" value="1"/>
</dbReference>
<dbReference type="SUPFAM" id="SSF46785">
    <property type="entry name" value="Winged helix' DNA-binding domain"/>
    <property type="match status" value="1"/>
</dbReference>
<accession>A0A7W4IWK7</accession>
<name>A0A7W4IWK7_9PROT</name>
<reference evidence="2 3" key="1">
    <citation type="submission" date="2020-04" db="EMBL/GenBank/DDBJ databases">
        <title>Description of novel Gluconacetobacter.</title>
        <authorList>
            <person name="Sombolestani A."/>
        </authorList>
    </citation>
    <scope>NUCLEOTIDE SEQUENCE [LARGE SCALE GENOMIC DNA]</scope>
    <source>
        <strain evidence="2 3">LMG 27801</strain>
    </source>
</reference>
<dbReference type="SMART" id="SM00347">
    <property type="entry name" value="HTH_MARR"/>
    <property type="match status" value="1"/>
</dbReference>
<dbReference type="InterPro" id="IPR036388">
    <property type="entry name" value="WH-like_DNA-bd_sf"/>
</dbReference>
<dbReference type="AlphaFoldDB" id="A0A7W4IWK7"/>
<dbReference type="PANTHER" id="PTHR33164:SF95">
    <property type="entry name" value="TRANSCRIPTIONAL REGULATOR"/>
    <property type="match status" value="1"/>
</dbReference>
<comment type="caution">
    <text evidence="2">The sequence shown here is derived from an EMBL/GenBank/DDBJ whole genome shotgun (WGS) entry which is preliminary data.</text>
</comment>
<dbReference type="GO" id="GO:0003700">
    <property type="term" value="F:DNA-binding transcription factor activity"/>
    <property type="evidence" value="ECO:0007669"/>
    <property type="project" value="InterPro"/>
</dbReference>
<dbReference type="Proteomes" id="UP000559860">
    <property type="component" value="Unassembled WGS sequence"/>
</dbReference>